<reference evidence="2" key="1">
    <citation type="journal article" date="2023" name="Front. Plant Sci.">
        <title>Chromosomal-level genome assembly of Melastoma candidum provides insights into trichome evolution.</title>
        <authorList>
            <person name="Zhong Y."/>
            <person name="Wu W."/>
            <person name="Sun C."/>
            <person name="Zou P."/>
            <person name="Liu Y."/>
            <person name="Dai S."/>
            <person name="Zhou R."/>
        </authorList>
    </citation>
    <scope>NUCLEOTIDE SEQUENCE [LARGE SCALE GENOMIC DNA]</scope>
</reference>
<gene>
    <name evidence="1" type="ORF">MLD38_021563</name>
</gene>
<protein>
    <submittedName>
        <fullName evidence="1">Uncharacterized protein</fullName>
    </submittedName>
</protein>
<dbReference type="EMBL" id="CM042885">
    <property type="protein sequence ID" value="KAI4365594.1"/>
    <property type="molecule type" value="Genomic_DNA"/>
</dbReference>
<proteinExistence type="predicted"/>
<organism evidence="1 2">
    <name type="scientific">Melastoma candidum</name>
    <dbReference type="NCBI Taxonomy" id="119954"/>
    <lineage>
        <taxon>Eukaryota</taxon>
        <taxon>Viridiplantae</taxon>
        <taxon>Streptophyta</taxon>
        <taxon>Embryophyta</taxon>
        <taxon>Tracheophyta</taxon>
        <taxon>Spermatophyta</taxon>
        <taxon>Magnoliopsida</taxon>
        <taxon>eudicotyledons</taxon>
        <taxon>Gunneridae</taxon>
        <taxon>Pentapetalae</taxon>
        <taxon>rosids</taxon>
        <taxon>malvids</taxon>
        <taxon>Myrtales</taxon>
        <taxon>Melastomataceae</taxon>
        <taxon>Melastomatoideae</taxon>
        <taxon>Melastomateae</taxon>
        <taxon>Melastoma</taxon>
    </lineage>
</organism>
<evidence type="ECO:0000313" key="1">
    <source>
        <dbReference type="EMBL" id="KAI4365594.1"/>
    </source>
</evidence>
<keyword evidence="2" id="KW-1185">Reference proteome</keyword>
<comment type="caution">
    <text evidence="1">The sequence shown here is derived from an EMBL/GenBank/DDBJ whole genome shotgun (WGS) entry which is preliminary data.</text>
</comment>
<accession>A0ACB9QGD0</accession>
<evidence type="ECO:0000313" key="2">
    <source>
        <dbReference type="Proteomes" id="UP001057402"/>
    </source>
</evidence>
<sequence length="1132" mass="127693">MELKRKTPIQLQALEKFYSEDKCPTQKAVKGYAAALGLTHKQVQGWFAERRRRDRRGGELGDIPLSELRRRCLLDVANRTNSADFSSSGPEHVYSAARKMMSTSKRRKRPFCIQDMLFTPDYILKKIFRKDGPALGMEFDSLPASAFSRGETDSQSNLTGTVSARQAKRTKVPIARGEIQRDCNSLSVRRHGIGKGLMAVWRLTNPSSEDLDASSGISVCGAERPSPPIRKKRPQSVARKLRQREMQIRKKKPLLKKRKVPVLKDKMMNQIPREKCGLALDGVIGQNNLERCGMLEDDEELELRELRAWQNPLSTCDHCTSSHEPCSCSLCQDVLVKFPPYSVKMRKPFSAQPWNFSLEMVKKLFKAFNFVYTYAVLLEVDSFTLDEFAQAFHDKDSLILGKVHLALLKVLIHNIENELTRNCFGGLHKSCKLLALLRSVENHTNLVEFWKKALNPLTWSEILRQVMVAAGFGSNKGSLGESISKDLSQMIKYGLRPATLKGKLFRLLLEHDNCGLRVSEMAKCPQVLELRISDKTEELEDAIYSALSSDITLFEKISSSTYRLRANCLSENAKDSQSDSEDSGTVDDQCDNDNISSASDESECDTEALALIEFKPLTSRQKKRGKVALNTEIDESHPGVMWLLGLMEGEYSCLSIEEKLDAFVALVDLLSALSTIMIEQEQSKQVPEKVSSSIYFGSGGKIKKASAYQSARESWVHNEKGRVVDSSREACPVDSSVLLSNLLNKKSSFGCLFDAERLTTKDIPHPMQSIFLGSDRRYNRYWLFLGPCTTCDPGHRRLYFESSEDGHWEVMDSAEALHSLLSVLDERGMREAVLIENLEIRKCLIVQAMSESASSQAFVRSFCLSRQDELDTLREQSSSPVSDVDNNAELSSVDKYYAPSSGVINLAVGMNSEDQGHLRAFDSWIWNCFYLELNAVKYRKSPCNYALKKCEKCHDLYWRDEKHCKDCHTTFELDFDLEEKYAIHTATCGEKEERDTQNHKVLSSQLQSLKAACHAIESAMPENALIGAWTNCSHKLWVRRLRRASSITELLQVLADFVRAINRDWLSSSSCSVTGYDGILGEEIVAQIADSLAIRYIDCGFVLTQHFQDDCIPDACCTGFKVARHHEAQRLS</sequence>
<dbReference type="Proteomes" id="UP001057402">
    <property type="component" value="Chromosome 6"/>
</dbReference>
<name>A0ACB9QGD0_9MYRT</name>